<dbReference type="SMART" id="SM00758">
    <property type="entry name" value="PA14"/>
    <property type="match status" value="1"/>
</dbReference>
<dbReference type="PANTHER" id="PTHR43863">
    <property type="entry name" value="HYDROLASE, PUTATIVE (AFU_ORTHOLOGUE AFUA_1G03140)-RELATED"/>
    <property type="match status" value="1"/>
</dbReference>
<keyword evidence="5" id="KW-1185">Reference proteome</keyword>
<dbReference type="InterPro" id="IPR033403">
    <property type="entry name" value="DUF5110"/>
</dbReference>
<dbReference type="PANTHER" id="PTHR43863:SF2">
    <property type="entry name" value="MALTASE-GLUCOAMYLASE"/>
    <property type="match status" value="1"/>
</dbReference>
<dbReference type="CDD" id="cd06591">
    <property type="entry name" value="GH31_xylosidase_XylS"/>
    <property type="match status" value="1"/>
</dbReference>
<dbReference type="InterPro" id="IPR000322">
    <property type="entry name" value="Glyco_hydro_31_TIM"/>
</dbReference>
<dbReference type="SUPFAM" id="SSF74650">
    <property type="entry name" value="Galactose mutarotase-like"/>
    <property type="match status" value="1"/>
</dbReference>
<dbReference type="GO" id="GO:0030246">
    <property type="term" value="F:carbohydrate binding"/>
    <property type="evidence" value="ECO:0007669"/>
    <property type="project" value="InterPro"/>
</dbReference>
<dbReference type="CDD" id="cd14752">
    <property type="entry name" value="GH31_N"/>
    <property type="match status" value="1"/>
</dbReference>
<dbReference type="InterPro" id="IPR025887">
    <property type="entry name" value="Glyco_hydro_31_N_dom"/>
</dbReference>
<dbReference type="InterPro" id="IPR011658">
    <property type="entry name" value="PA14_dom"/>
</dbReference>
<reference evidence="4 5" key="2">
    <citation type="journal article" date="2011" name="Stand. Genomic Sci.">
        <title>Complete genome sequence of Paludibacter propionicigenes type strain (WB4).</title>
        <authorList>
            <person name="Gronow S."/>
            <person name="Munk C."/>
            <person name="Lapidus A."/>
            <person name="Nolan M."/>
            <person name="Lucas S."/>
            <person name="Hammon N."/>
            <person name="Deshpande S."/>
            <person name="Cheng J.F."/>
            <person name="Tapia R."/>
            <person name="Han C."/>
            <person name="Goodwin L."/>
            <person name="Pitluck S."/>
            <person name="Liolios K."/>
            <person name="Ivanova N."/>
            <person name="Mavromatis K."/>
            <person name="Mikhailova N."/>
            <person name="Pati A."/>
            <person name="Chen A."/>
            <person name="Palaniappan K."/>
            <person name="Land M."/>
            <person name="Hauser L."/>
            <person name="Chang Y.J."/>
            <person name="Jeffries C.D."/>
            <person name="Brambilla E."/>
            <person name="Rohde M."/>
            <person name="Goker M."/>
            <person name="Detter J.C."/>
            <person name="Woyke T."/>
            <person name="Bristow J."/>
            <person name="Eisen J.A."/>
            <person name="Markowitz V."/>
            <person name="Hugenholtz P."/>
            <person name="Kyrpides N.C."/>
            <person name="Klenk H.P."/>
        </authorList>
    </citation>
    <scope>NUCLEOTIDE SEQUENCE [LARGE SCALE GENOMIC DNA]</scope>
    <source>
        <strain evidence="5">DSM 17365 / JCM 13257 / WB4</strain>
    </source>
</reference>
<protein>
    <submittedName>
        <fullName evidence="4">Glycoside hydrolase family 31</fullName>
    </submittedName>
</protein>
<dbReference type="InterPro" id="IPR013780">
    <property type="entry name" value="Glyco_hydro_b"/>
</dbReference>
<dbReference type="GO" id="GO:0005975">
    <property type="term" value="P:carbohydrate metabolic process"/>
    <property type="evidence" value="ECO:0007669"/>
    <property type="project" value="InterPro"/>
</dbReference>
<accession>E4T6B6</accession>
<dbReference type="eggNOG" id="COG1501">
    <property type="taxonomic scope" value="Bacteria"/>
</dbReference>
<name>E4T6B6_PALPW</name>
<dbReference type="Gene3D" id="2.60.40.1760">
    <property type="entry name" value="glycosyl hydrolase (family 31)"/>
    <property type="match status" value="1"/>
</dbReference>
<dbReference type="SUPFAM" id="SSF51445">
    <property type="entry name" value="(Trans)glycosidases"/>
    <property type="match status" value="1"/>
</dbReference>
<reference key="1">
    <citation type="submission" date="2010-11" db="EMBL/GenBank/DDBJ databases">
        <title>The complete genome of Paludibacter propionicigenes DSM 17365.</title>
        <authorList>
            <consortium name="US DOE Joint Genome Institute (JGI-PGF)"/>
            <person name="Lucas S."/>
            <person name="Copeland A."/>
            <person name="Lapidus A."/>
            <person name="Bruce D."/>
            <person name="Goodwin L."/>
            <person name="Pitluck S."/>
            <person name="Kyrpides N."/>
            <person name="Mavromatis K."/>
            <person name="Ivanova N."/>
            <person name="Munk A.C."/>
            <person name="Brettin T."/>
            <person name="Detter J.C."/>
            <person name="Han C."/>
            <person name="Tapia R."/>
            <person name="Land M."/>
            <person name="Hauser L."/>
            <person name="Markowitz V."/>
            <person name="Cheng J.-F."/>
            <person name="Hugenholtz P."/>
            <person name="Woyke T."/>
            <person name="Wu D."/>
            <person name="Gronow S."/>
            <person name="Wellnitz S."/>
            <person name="Brambilla E."/>
            <person name="Klenk H.-P."/>
            <person name="Eisen J.A."/>
        </authorList>
    </citation>
    <scope>NUCLEOTIDE SEQUENCE</scope>
    <source>
        <strain>WB4</strain>
    </source>
</reference>
<evidence type="ECO:0000256" key="2">
    <source>
        <dbReference type="RuleBase" id="RU361185"/>
    </source>
</evidence>
<dbReference type="InterPro" id="IPR017853">
    <property type="entry name" value="GH"/>
</dbReference>
<dbReference type="SUPFAM" id="SSF51011">
    <property type="entry name" value="Glycosyl hydrolase domain"/>
    <property type="match status" value="1"/>
</dbReference>
<dbReference type="Pfam" id="PF21365">
    <property type="entry name" value="Glyco_hydro_31_3rd"/>
    <property type="match status" value="1"/>
</dbReference>
<dbReference type="InterPro" id="IPR037524">
    <property type="entry name" value="PA14/GLEYA"/>
</dbReference>
<dbReference type="InterPro" id="IPR048395">
    <property type="entry name" value="Glyco_hydro_31_C"/>
</dbReference>
<dbReference type="Pfam" id="PF07691">
    <property type="entry name" value="PA14"/>
    <property type="match status" value="1"/>
</dbReference>
<dbReference type="Pfam" id="PF13802">
    <property type="entry name" value="Gal_mutarotas_2"/>
    <property type="match status" value="1"/>
</dbReference>
<dbReference type="Gene3D" id="2.60.40.1180">
    <property type="entry name" value="Golgi alpha-mannosidase II"/>
    <property type="match status" value="2"/>
</dbReference>
<dbReference type="InterPro" id="IPR051816">
    <property type="entry name" value="Glycosyl_Hydrolase_31"/>
</dbReference>
<dbReference type="PROSITE" id="PS51820">
    <property type="entry name" value="PA14"/>
    <property type="match status" value="1"/>
</dbReference>
<dbReference type="Gene3D" id="2.60.120.380">
    <property type="match status" value="1"/>
</dbReference>
<dbReference type="InterPro" id="IPR011013">
    <property type="entry name" value="Gal_mutarotase_sf_dom"/>
</dbReference>
<evidence type="ECO:0000259" key="3">
    <source>
        <dbReference type="PROSITE" id="PS51820"/>
    </source>
</evidence>
<dbReference type="CAZy" id="GH31">
    <property type="family name" value="Glycoside Hydrolase Family 31"/>
</dbReference>
<dbReference type="GO" id="GO:0004553">
    <property type="term" value="F:hydrolase activity, hydrolyzing O-glycosyl compounds"/>
    <property type="evidence" value="ECO:0007669"/>
    <property type="project" value="InterPro"/>
</dbReference>
<dbReference type="Pfam" id="PF17137">
    <property type="entry name" value="DUF5110"/>
    <property type="match status" value="1"/>
</dbReference>
<dbReference type="EMBL" id="CP002345">
    <property type="protein sequence ID" value="ADQ80260.1"/>
    <property type="molecule type" value="Genomic_DNA"/>
</dbReference>
<comment type="similarity">
    <text evidence="1 2">Belongs to the glycosyl hydrolase 31 family.</text>
</comment>
<dbReference type="Proteomes" id="UP000008718">
    <property type="component" value="Chromosome"/>
</dbReference>
<keyword evidence="2 4" id="KW-0378">Hydrolase</keyword>
<organism evidence="4 5">
    <name type="scientific">Paludibacter propionicigenes (strain DSM 17365 / JCM 13257 / WB4)</name>
    <dbReference type="NCBI Taxonomy" id="694427"/>
    <lineage>
        <taxon>Bacteria</taxon>
        <taxon>Pseudomonadati</taxon>
        <taxon>Bacteroidota</taxon>
        <taxon>Bacteroidia</taxon>
        <taxon>Bacteroidales</taxon>
        <taxon>Paludibacteraceae</taxon>
        <taxon>Paludibacter</taxon>
    </lineage>
</organism>
<dbReference type="Pfam" id="PF01055">
    <property type="entry name" value="Glyco_hydro_31_2nd"/>
    <property type="match status" value="1"/>
</dbReference>
<proteinExistence type="inferred from homology"/>
<feature type="domain" description="PA14" evidence="3">
    <location>
        <begin position="227"/>
        <end position="368"/>
    </location>
</feature>
<dbReference type="Gene3D" id="3.20.20.80">
    <property type="entry name" value="Glycosidases"/>
    <property type="match status" value="1"/>
</dbReference>
<gene>
    <name evidence="4" type="ordered locus">Palpr_2124</name>
</gene>
<keyword evidence="2" id="KW-0326">Glycosidase</keyword>
<evidence type="ECO:0000313" key="4">
    <source>
        <dbReference type="EMBL" id="ADQ80260.1"/>
    </source>
</evidence>
<evidence type="ECO:0000256" key="1">
    <source>
        <dbReference type="ARBA" id="ARBA00007806"/>
    </source>
</evidence>
<sequence>MRKHKVVLLFFVFLTMPIVVLAASFQKISDGIIVSLNQSSSTKARTIRLQVITDNIIRVTATPLTKIQETKSLITTYADTKKTGWSAKQSGNFVVLTTATTKAFVSIKTGEIRFTDLQGNIILQEQRGGGKSFKPIEVEGKSGFSFRQVFESPADEAFYGLGQHQSDEFNYKGKNEELFQYNTKVSIPFIVSNKNYGVLWDNYSMSRFGDPRPYTNLDQFKLYDKNGKEGGLTATYRQNKNLNQVSLERRESVIDYENIQTIKNFPKGINLANASVTWEGEIQPKESGVFRFILYYAGYTKVYLDDSLVVAERWRTAWNPNSYKFSAKLSANKKHKLRIDWLPDGGVSYMGLKALSPVPEAEQTRLSLWSEMGQQMDYYFIRGNNPDEVISGYRQVTGKASIMPKWAMGFWQSRERYKTQAEIVGTLKEFRNRQIPIDNIVLDWNYWPETEWGSHEFEKSRFPNPKGMVDSIHALDARIMISVWPKFYHNTEHFKEFESKGWMYMQAVKDSIRDWVGPGYVGSFYDAYSADARKLFWKQMKDHLYPLGLDAWWMDASEPNVRDCTDMPYRKALCGPTALGPSTEYFNAYALMNAEAIYDGQRGEDNNKRVFLLTRSGFSGLQRYSTATWSGDIATRWEDMKAQISAGINFSMSGVPYWTMDNGGFCVERRYEMAKEGSADRDEWRELNVRWHQFGAFVPLFRTHGQFPYRELWNIAPDTHPAYKTMLYYTQLRYRLMPYIYTMAGMGYFNDFTIMRALMMDFAADKNVLNIGDQYMFGKELMICPVYKYKARTRDVYFPKQTGWYNLYDGKYTAGGQKQTVDAPYDRMPIYVAAGSILPIGQQIQNTTQAQTDLKIYVYAGRNGTFTLYEDENVNYNYEKNAYSTIEFSYNDKDKVLNIAARKGSFKGMAKERNFQIFLVDQTKPLGIDQPSKEFKTIHYDGSKASISLK</sequence>
<evidence type="ECO:0000313" key="5">
    <source>
        <dbReference type="Proteomes" id="UP000008718"/>
    </source>
</evidence>
<dbReference type="OrthoDB" id="176168at2"/>
<dbReference type="HOGENOM" id="CLU_000631_7_3_10"/>
<dbReference type="SUPFAM" id="SSF56988">
    <property type="entry name" value="Anthrax protective antigen"/>
    <property type="match status" value="1"/>
</dbReference>
<dbReference type="AlphaFoldDB" id="E4T6B6"/>
<dbReference type="KEGG" id="ppn:Palpr_2124"/>